<evidence type="ECO:0000256" key="2">
    <source>
        <dbReference type="ARBA" id="ARBA00022692"/>
    </source>
</evidence>
<dbReference type="CDD" id="cd14978">
    <property type="entry name" value="7tmA_FMRFamide_R-like"/>
    <property type="match status" value="1"/>
</dbReference>
<dbReference type="SUPFAM" id="SSF81321">
    <property type="entry name" value="Family A G protein-coupled receptor-like"/>
    <property type="match status" value="1"/>
</dbReference>
<name>A0AAE0Z9B3_9GAST</name>
<feature type="transmembrane region" description="Helical" evidence="6">
    <location>
        <begin position="410"/>
        <end position="435"/>
    </location>
</feature>
<evidence type="ECO:0000256" key="1">
    <source>
        <dbReference type="ARBA" id="ARBA00004370"/>
    </source>
</evidence>
<keyword evidence="4 6" id="KW-0472">Membrane</keyword>
<comment type="subcellular location">
    <subcellularLocation>
        <location evidence="1">Membrane</location>
    </subcellularLocation>
</comment>
<feature type="region of interest" description="Disordered" evidence="5">
    <location>
        <begin position="469"/>
        <end position="505"/>
    </location>
</feature>
<evidence type="ECO:0000256" key="4">
    <source>
        <dbReference type="ARBA" id="ARBA00023136"/>
    </source>
</evidence>
<keyword evidence="2 6" id="KW-0812">Transmembrane</keyword>
<keyword evidence="9" id="KW-1185">Reference proteome</keyword>
<evidence type="ECO:0000313" key="9">
    <source>
        <dbReference type="Proteomes" id="UP001283361"/>
    </source>
</evidence>
<dbReference type="GO" id="GO:0005886">
    <property type="term" value="C:plasma membrane"/>
    <property type="evidence" value="ECO:0007669"/>
    <property type="project" value="TreeGrafter"/>
</dbReference>
<dbReference type="InterPro" id="IPR053219">
    <property type="entry name" value="GPCR_Dmsr-1"/>
</dbReference>
<dbReference type="Gene3D" id="1.20.1070.10">
    <property type="entry name" value="Rhodopsin 7-helix transmembrane proteins"/>
    <property type="match status" value="1"/>
</dbReference>
<protein>
    <recommendedName>
        <fullName evidence="7">G-protein coupled receptors family 1 profile domain-containing protein</fullName>
    </recommendedName>
</protein>
<accession>A0AAE0Z9B3</accession>
<evidence type="ECO:0000259" key="7">
    <source>
        <dbReference type="PROSITE" id="PS50262"/>
    </source>
</evidence>
<evidence type="ECO:0000256" key="5">
    <source>
        <dbReference type="SAM" id="MobiDB-lite"/>
    </source>
</evidence>
<dbReference type="PANTHER" id="PTHR46273:SF4">
    <property type="entry name" value="AT19640P"/>
    <property type="match status" value="1"/>
</dbReference>
<dbReference type="InterPro" id="IPR000276">
    <property type="entry name" value="GPCR_Rhodpsn"/>
</dbReference>
<dbReference type="PANTHER" id="PTHR46273">
    <property type="entry name" value="MYOSUPPRESSIN RECEPTOR 1, ISOFORM B-RELATED"/>
    <property type="match status" value="1"/>
</dbReference>
<gene>
    <name evidence="8" type="ORF">RRG08_040826</name>
</gene>
<feature type="transmembrane region" description="Helical" evidence="6">
    <location>
        <begin position="177"/>
        <end position="197"/>
    </location>
</feature>
<dbReference type="InterPro" id="IPR017452">
    <property type="entry name" value="GPCR_Rhodpsn_7TM"/>
</dbReference>
<feature type="transmembrane region" description="Helical" evidence="6">
    <location>
        <begin position="268"/>
        <end position="288"/>
    </location>
</feature>
<evidence type="ECO:0000256" key="6">
    <source>
        <dbReference type="SAM" id="Phobius"/>
    </source>
</evidence>
<feature type="transmembrane region" description="Helical" evidence="6">
    <location>
        <begin position="378"/>
        <end position="404"/>
    </location>
</feature>
<feature type="transmembrane region" description="Helical" evidence="6">
    <location>
        <begin position="217"/>
        <end position="247"/>
    </location>
</feature>
<proteinExistence type="predicted"/>
<dbReference type="Proteomes" id="UP001283361">
    <property type="component" value="Unassembled WGS sequence"/>
</dbReference>
<comment type="caution">
    <text evidence="8">The sequence shown here is derived from an EMBL/GenBank/DDBJ whole genome shotgun (WGS) entry which is preliminary data.</text>
</comment>
<keyword evidence="3 6" id="KW-1133">Transmembrane helix</keyword>
<dbReference type="EMBL" id="JAWDGP010004349">
    <property type="protein sequence ID" value="KAK3765095.1"/>
    <property type="molecule type" value="Genomic_DNA"/>
</dbReference>
<dbReference type="Pfam" id="PF10324">
    <property type="entry name" value="7TM_GPCR_Srw"/>
    <property type="match status" value="1"/>
</dbReference>
<sequence>MVMEEEGVSRMERKAHCPFVRCRECETNDLTRHYSDGTSGLHLAPGDDQDCVPLVYEEIIPDHSSTCAPTLTLLEYKMASLCACSVGFCALCFNNNEINVSLRWNHKKLPHNRKNLHDLIMNDSQNFYFGPMVEFHDYFIHFHGYASVVISIIGILFNVLTITVLVSKDMRTPTNHLLTCLAVSDILTMLPYIPFAWHFYCPPVYPLTHPEKYTYHWIYFMVVVTQQTATTHTISIWLAVTLAGFRYTQIRSSCPPGPLADQRRMKKVRVAGVLVYVLSVLVLIPAYMATEIVEQHGNNPRTNTNVTFYGLKNPQLGTSKVDKSTLIQVLIYAILTKILPCFLILLFLGSLVHHMSVRMTRRRQRLSAARQQVNTTRMLFVVLVLFLIVELPQGLLLVMSASLAGFHSNFYYSLGELLDFLALLNNAVNFFLYCIMSQQFRDKFSSMYIQRYRRSPVITSTSELLTLREQQTPRPPNATVTTNIHEDGNNTNTGPNNSNGSPLKA</sequence>
<dbReference type="InterPro" id="IPR019427">
    <property type="entry name" value="7TM_GPCR_serpentine_rcpt_Srw"/>
</dbReference>
<organism evidence="8 9">
    <name type="scientific">Elysia crispata</name>
    <name type="common">lettuce slug</name>
    <dbReference type="NCBI Taxonomy" id="231223"/>
    <lineage>
        <taxon>Eukaryota</taxon>
        <taxon>Metazoa</taxon>
        <taxon>Spiralia</taxon>
        <taxon>Lophotrochozoa</taxon>
        <taxon>Mollusca</taxon>
        <taxon>Gastropoda</taxon>
        <taxon>Heterobranchia</taxon>
        <taxon>Euthyneura</taxon>
        <taxon>Panpulmonata</taxon>
        <taxon>Sacoglossa</taxon>
        <taxon>Placobranchoidea</taxon>
        <taxon>Plakobranchidae</taxon>
        <taxon>Elysia</taxon>
    </lineage>
</organism>
<dbReference type="AlphaFoldDB" id="A0AAE0Z9B3"/>
<feature type="compositionally biased region" description="Polar residues" evidence="5">
    <location>
        <begin position="469"/>
        <end position="483"/>
    </location>
</feature>
<feature type="transmembrane region" description="Helical" evidence="6">
    <location>
        <begin position="142"/>
        <end position="165"/>
    </location>
</feature>
<evidence type="ECO:0000256" key="3">
    <source>
        <dbReference type="ARBA" id="ARBA00022989"/>
    </source>
</evidence>
<reference evidence="8" key="1">
    <citation type="journal article" date="2023" name="G3 (Bethesda)">
        <title>A reference genome for the long-term kleptoplast-retaining sea slug Elysia crispata morphotype clarki.</title>
        <authorList>
            <person name="Eastman K.E."/>
            <person name="Pendleton A.L."/>
            <person name="Shaikh M.A."/>
            <person name="Suttiyut T."/>
            <person name="Ogas R."/>
            <person name="Tomko P."/>
            <person name="Gavelis G."/>
            <person name="Widhalm J.R."/>
            <person name="Wisecaver J.H."/>
        </authorList>
    </citation>
    <scope>NUCLEOTIDE SEQUENCE</scope>
    <source>
        <strain evidence="8">ECLA1</strain>
    </source>
</reference>
<feature type="domain" description="G-protein coupled receptors family 1 profile" evidence="7">
    <location>
        <begin position="157"/>
        <end position="433"/>
    </location>
</feature>
<feature type="compositionally biased region" description="Low complexity" evidence="5">
    <location>
        <begin position="489"/>
        <end position="505"/>
    </location>
</feature>
<dbReference type="PRINTS" id="PR00237">
    <property type="entry name" value="GPCRRHODOPSN"/>
</dbReference>
<dbReference type="GO" id="GO:0008528">
    <property type="term" value="F:G protein-coupled peptide receptor activity"/>
    <property type="evidence" value="ECO:0007669"/>
    <property type="project" value="InterPro"/>
</dbReference>
<dbReference type="PROSITE" id="PS50262">
    <property type="entry name" value="G_PROTEIN_RECEP_F1_2"/>
    <property type="match status" value="1"/>
</dbReference>
<evidence type="ECO:0000313" key="8">
    <source>
        <dbReference type="EMBL" id="KAK3765095.1"/>
    </source>
</evidence>
<feature type="transmembrane region" description="Helical" evidence="6">
    <location>
        <begin position="329"/>
        <end position="357"/>
    </location>
</feature>